<dbReference type="InterPro" id="IPR027417">
    <property type="entry name" value="P-loop_NTPase"/>
</dbReference>
<keyword evidence="1" id="KW-0812">Transmembrane</keyword>
<reference evidence="2" key="1">
    <citation type="submission" date="2022-02" db="EMBL/GenBank/DDBJ databases">
        <authorList>
            <person name="Giguere J D."/>
        </authorList>
    </citation>
    <scope>NUCLEOTIDE SEQUENCE</scope>
    <source>
        <strain evidence="2">CCAP 1055/1</strain>
    </source>
</reference>
<organism evidence="2">
    <name type="scientific">Phaeodactylum tricornutum</name>
    <name type="common">Diatom</name>
    <dbReference type="NCBI Taxonomy" id="2850"/>
    <lineage>
        <taxon>Eukaryota</taxon>
        <taxon>Sar</taxon>
        <taxon>Stramenopiles</taxon>
        <taxon>Ochrophyta</taxon>
        <taxon>Bacillariophyta</taxon>
        <taxon>Bacillariophyceae</taxon>
        <taxon>Bacillariophycidae</taxon>
        <taxon>Naviculales</taxon>
        <taxon>Phaeodactylaceae</taxon>
        <taxon>Phaeodactylum</taxon>
    </lineage>
</organism>
<proteinExistence type="predicted"/>
<protein>
    <submittedName>
        <fullName evidence="2">Uncharacterized protein</fullName>
    </submittedName>
</protein>
<evidence type="ECO:0000256" key="1">
    <source>
        <dbReference type="SAM" id="Phobius"/>
    </source>
</evidence>
<keyword evidence="1" id="KW-0472">Membrane</keyword>
<keyword evidence="1" id="KW-1133">Transmembrane helix</keyword>
<gene>
    <name evidence="2" type="ORF">PTTT1_LOCUS22422</name>
</gene>
<dbReference type="AlphaFoldDB" id="A0A8J9S643"/>
<dbReference type="Gene3D" id="3.40.50.300">
    <property type="entry name" value="P-loop containing nucleotide triphosphate hydrolases"/>
    <property type="match status" value="1"/>
</dbReference>
<feature type="transmembrane region" description="Helical" evidence="1">
    <location>
        <begin position="26"/>
        <end position="54"/>
    </location>
</feature>
<evidence type="ECO:0000313" key="2">
    <source>
        <dbReference type="EMBL" id="CAG9283324.1"/>
    </source>
</evidence>
<dbReference type="EMBL" id="OU594959">
    <property type="protein sequence ID" value="CAG9283324.1"/>
    <property type="molecule type" value="Genomic_DNA"/>
</dbReference>
<sequence length="466" mass="53283">MIMHVTRRRGRPLLRQQQRSQSKSKAFFITVIVAVCSSLIAFYYFALTVVLFSYPVPNDSSLPSLKMAGKIDEGEQNVSDYAGWRQLVVNLARLPPASLLQTLQTEDPFGVREMEQKILQAEENLDASGGNALNNPRLLEGLFSCPTDRITLPDQRNHTLAAQLRRQLADAQTIPTDNSSMAFIFFQHLRKAGGTNFCTLAQANLPTAHVPSYYCMPDYYWKRKDSKGSHRPQACAGCLQQWSNEEILSNMRGRSHWIAGNEWDRFDATRHFELPAVFVTSFRRPLHRALSQFRFECVEDRGCKYTNITAWWEHRRDLYNVYTATFSDTPRMGRLALSQSSKDMEQGAQALGNALDTLLRYHLVLNMEWLAYAGKLVQSVLGFRDTSVLTRRVRPLISQRARQDGQDHNSGARGIAKASWLPEDYLSPQQYLVMSENLALDELLTDAAQRIFLERVVCHMDDHERR</sequence>
<dbReference type="Proteomes" id="UP000836788">
    <property type="component" value="Chromosome 18"/>
</dbReference>
<accession>A0A8J9S643</accession>
<name>A0A8J9S643_PHATR</name>